<organism evidence="1">
    <name type="scientific">uncultured Caudovirales phage</name>
    <dbReference type="NCBI Taxonomy" id="2100421"/>
    <lineage>
        <taxon>Viruses</taxon>
        <taxon>Duplodnaviria</taxon>
        <taxon>Heunggongvirae</taxon>
        <taxon>Uroviricota</taxon>
        <taxon>Caudoviricetes</taxon>
        <taxon>Peduoviridae</taxon>
        <taxon>Maltschvirus</taxon>
        <taxon>Maltschvirus maltsch</taxon>
    </lineage>
</organism>
<evidence type="ECO:0000313" key="1">
    <source>
        <dbReference type="EMBL" id="CAB4126314.1"/>
    </source>
</evidence>
<dbReference type="EMBL" id="LR796193">
    <property type="protein sequence ID" value="CAB4126314.1"/>
    <property type="molecule type" value="Genomic_DNA"/>
</dbReference>
<gene>
    <name evidence="1" type="ORF">UFOVP70_58</name>
</gene>
<sequence length="62" mass="6924">MNQDQIELQELENAEIISGFAKVCVYAQQPNPADWDASIVALLARAMERATGRKVNIQGMFE</sequence>
<protein>
    <submittedName>
        <fullName evidence="1">Uncharacterized protein</fullName>
    </submittedName>
</protein>
<reference evidence="1" key="1">
    <citation type="submission" date="2020-04" db="EMBL/GenBank/DDBJ databases">
        <authorList>
            <person name="Chiriac C."/>
            <person name="Salcher M."/>
            <person name="Ghai R."/>
            <person name="Kavagutti S V."/>
        </authorList>
    </citation>
    <scope>NUCLEOTIDE SEQUENCE</scope>
</reference>
<name>A0A6J5KV76_9CAUD</name>
<proteinExistence type="predicted"/>
<accession>A0A6J5KV76</accession>